<dbReference type="STRING" id="1278311.GCA_000428705_00640"/>
<proteinExistence type="predicted"/>
<feature type="transmembrane region" description="Helical" evidence="1">
    <location>
        <begin position="7"/>
        <end position="25"/>
    </location>
</feature>
<keyword evidence="1" id="KW-1133">Transmembrane helix</keyword>
<evidence type="ECO:0000313" key="2">
    <source>
        <dbReference type="EMBL" id="VEU81144.1"/>
    </source>
</evidence>
<feature type="transmembrane region" description="Helical" evidence="1">
    <location>
        <begin position="85"/>
        <end position="111"/>
    </location>
</feature>
<accession>A0A449BFB6</accession>
<name>A0A449BFB6_HAPAX</name>
<dbReference type="EMBL" id="LR215048">
    <property type="protein sequence ID" value="VEU81144.1"/>
    <property type="molecule type" value="Genomic_DNA"/>
</dbReference>
<dbReference type="Proteomes" id="UP000289841">
    <property type="component" value="Chromosome"/>
</dbReference>
<dbReference type="AlphaFoldDB" id="A0A449BFB6"/>
<organism evidence="2 3">
    <name type="scientific">Haploplasma axanthum</name>
    <name type="common">Acholeplasma axanthum</name>
    <dbReference type="NCBI Taxonomy" id="29552"/>
    <lineage>
        <taxon>Bacteria</taxon>
        <taxon>Bacillati</taxon>
        <taxon>Mycoplasmatota</taxon>
        <taxon>Mollicutes</taxon>
        <taxon>Acholeplasmatales</taxon>
        <taxon>Acholeplasmataceae</taxon>
        <taxon>Haploplasma</taxon>
    </lineage>
</organism>
<dbReference type="RefSeq" id="WP_026390273.1">
    <property type="nucleotide sequence ID" value="NZ_LR215048.1"/>
</dbReference>
<gene>
    <name evidence="2" type="ORF">NCTC10138_01536</name>
</gene>
<keyword evidence="1" id="KW-0812">Transmembrane</keyword>
<reference evidence="2 3" key="1">
    <citation type="submission" date="2019-01" db="EMBL/GenBank/DDBJ databases">
        <authorList>
            <consortium name="Pathogen Informatics"/>
        </authorList>
    </citation>
    <scope>NUCLEOTIDE SEQUENCE [LARGE SCALE GENOMIC DNA]</scope>
    <source>
        <strain evidence="2 3">NCTC10138</strain>
    </source>
</reference>
<feature type="transmembrane region" description="Helical" evidence="1">
    <location>
        <begin position="57"/>
        <end position="78"/>
    </location>
</feature>
<sequence length="148" mass="15585">MKKIAEFLSLIVLLLGIVATVFYFLKSYKISDELIEGTKLAFGSKQGNDIVSGEMKFNLLLTLAFTLPAAGGLLSVIFKGRFGGFLSLIAFLASVILALVVKEVSVVGTILGVSGTTKVGIEIATFGILALVLSIIGGLISAFKLIQE</sequence>
<dbReference type="KEGG" id="aaxa:NCTC10138_01536"/>
<evidence type="ECO:0000256" key="1">
    <source>
        <dbReference type="SAM" id="Phobius"/>
    </source>
</evidence>
<feature type="transmembrane region" description="Helical" evidence="1">
    <location>
        <begin position="123"/>
        <end position="146"/>
    </location>
</feature>
<evidence type="ECO:0000313" key="3">
    <source>
        <dbReference type="Proteomes" id="UP000289841"/>
    </source>
</evidence>
<protein>
    <submittedName>
        <fullName evidence="2">Uncharacterized protein</fullName>
    </submittedName>
</protein>
<keyword evidence="1" id="KW-0472">Membrane</keyword>
<keyword evidence="3" id="KW-1185">Reference proteome</keyword>